<sequence>MQTRAETPPAEPVGTPPAEPFALFCNEFITVPGRKPRF</sequence>
<keyword evidence="2" id="KW-1185">Reference proteome</keyword>
<evidence type="ECO:0000313" key="2">
    <source>
        <dbReference type="Proteomes" id="UP000663722"/>
    </source>
</evidence>
<dbReference type="KEGG" id="dmm:dnm_094820"/>
<name>A0A975BX39_9BACT</name>
<gene>
    <name evidence="1" type="ORF">dnm_094820</name>
</gene>
<evidence type="ECO:0000313" key="1">
    <source>
        <dbReference type="EMBL" id="QTA93381.1"/>
    </source>
</evidence>
<dbReference type="Proteomes" id="UP000663722">
    <property type="component" value="Chromosome"/>
</dbReference>
<dbReference type="AlphaFoldDB" id="A0A975BX39"/>
<accession>A0A975BX39</accession>
<organism evidence="1 2">
    <name type="scientific">Desulfonema magnum</name>
    <dbReference type="NCBI Taxonomy" id="45655"/>
    <lineage>
        <taxon>Bacteria</taxon>
        <taxon>Pseudomonadati</taxon>
        <taxon>Thermodesulfobacteriota</taxon>
        <taxon>Desulfobacteria</taxon>
        <taxon>Desulfobacterales</taxon>
        <taxon>Desulfococcaceae</taxon>
        <taxon>Desulfonema</taxon>
    </lineage>
</organism>
<proteinExistence type="predicted"/>
<protein>
    <submittedName>
        <fullName evidence="1">Uncharacterized protein</fullName>
    </submittedName>
</protein>
<dbReference type="EMBL" id="CP061800">
    <property type="protein sequence ID" value="QTA93381.1"/>
    <property type="molecule type" value="Genomic_DNA"/>
</dbReference>
<reference evidence="1" key="1">
    <citation type="journal article" date="2021" name="Microb. Physiol.">
        <title>Proteogenomic Insights into the Physiology of Marine, Sulfate-Reducing, Filamentous Desulfonema limicola and Desulfonema magnum.</title>
        <authorList>
            <person name="Schnaars V."/>
            <person name="Wohlbrand L."/>
            <person name="Scheve S."/>
            <person name="Hinrichs C."/>
            <person name="Reinhardt R."/>
            <person name="Rabus R."/>
        </authorList>
    </citation>
    <scope>NUCLEOTIDE SEQUENCE</scope>
    <source>
        <strain evidence="1">4be13</strain>
    </source>
</reference>